<evidence type="ECO:0000256" key="4">
    <source>
        <dbReference type="ARBA" id="ARBA00022927"/>
    </source>
</evidence>
<dbReference type="GO" id="GO:0043952">
    <property type="term" value="P:protein transport by the Sec complex"/>
    <property type="evidence" value="ECO:0007669"/>
    <property type="project" value="UniProtKB-UniRule"/>
</dbReference>
<evidence type="ECO:0000256" key="8">
    <source>
        <dbReference type="HAMAP-Rule" id="MF_00422"/>
    </source>
</evidence>
<comment type="subcellular location">
    <subcellularLocation>
        <location evidence="8">Cell membrane</location>
        <topology evidence="8">Single-pass membrane protein</topology>
    </subcellularLocation>
    <subcellularLocation>
        <location evidence="1">Membrane</location>
    </subcellularLocation>
</comment>
<dbReference type="InterPro" id="IPR001901">
    <property type="entry name" value="Translocase_SecE/Sec61-g"/>
</dbReference>
<accession>A0A1U7NN30</accession>
<evidence type="ECO:0000256" key="6">
    <source>
        <dbReference type="ARBA" id="ARBA00023010"/>
    </source>
</evidence>
<reference evidence="9 10" key="1">
    <citation type="submission" date="2016-11" db="EMBL/GenBank/DDBJ databases">
        <title>Description of two novel members of the family Erysipelotrichaceae: Ileibacterium lipovorans gen. nov., sp. nov. and Dubosiella newyorkensis, gen. nov., sp. nov.</title>
        <authorList>
            <person name="Cox L.M."/>
            <person name="Sohn J."/>
            <person name="Tyrrell K.L."/>
            <person name="Citron D.M."/>
            <person name="Lawson P.A."/>
            <person name="Patel N.B."/>
            <person name="Iizumi T."/>
            <person name="Perez-Perez G.I."/>
            <person name="Goldstein E.J."/>
            <person name="Blaser M.J."/>
        </authorList>
    </citation>
    <scope>NUCLEOTIDE SEQUENCE [LARGE SCALE GENOMIC DNA]</scope>
    <source>
        <strain evidence="9 10">NYU-BL-A4</strain>
    </source>
</reference>
<dbReference type="STRING" id="1862672.BO225_05000"/>
<protein>
    <recommendedName>
        <fullName evidence="8">Protein translocase subunit SecE</fullName>
    </recommendedName>
</protein>
<dbReference type="Gene3D" id="1.20.5.1030">
    <property type="entry name" value="Preprotein translocase secy subunit"/>
    <property type="match status" value="1"/>
</dbReference>
<evidence type="ECO:0000256" key="3">
    <source>
        <dbReference type="ARBA" id="ARBA00022692"/>
    </source>
</evidence>
<dbReference type="OrthoDB" id="1769252at2"/>
<keyword evidence="7 8" id="KW-0472">Membrane</keyword>
<keyword evidence="10" id="KW-1185">Reference proteome</keyword>
<dbReference type="GO" id="GO:0006605">
    <property type="term" value="P:protein targeting"/>
    <property type="evidence" value="ECO:0007669"/>
    <property type="project" value="UniProtKB-UniRule"/>
</dbReference>
<keyword evidence="2 8" id="KW-0813">Transport</keyword>
<dbReference type="GeneID" id="78275306"/>
<evidence type="ECO:0000256" key="7">
    <source>
        <dbReference type="ARBA" id="ARBA00023136"/>
    </source>
</evidence>
<keyword evidence="4 8" id="KW-0653">Protein transport</keyword>
<dbReference type="GO" id="GO:0008320">
    <property type="term" value="F:protein transmembrane transporter activity"/>
    <property type="evidence" value="ECO:0007669"/>
    <property type="project" value="UniProtKB-UniRule"/>
</dbReference>
<gene>
    <name evidence="8" type="primary">secE</name>
    <name evidence="9" type="ORF">BO225_05000</name>
</gene>
<sequence length="65" mass="7530">MSKTKKDWMFSPKGVFAELKQVQWPTFPELMKTSGLVISFTVLFGLYFFLCEVICSKFISWIVGL</sequence>
<dbReference type="NCBIfam" id="TIGR00964">
    <property type="entry name" value="secE_bact"/>
    <property type="match status" value="1"/>
</dbReference>
<dbReference type="GO" id="GO:0065002">
    <property type="term" value="P:intracellular protein transmembrane transport"/>
    <property type="evidence" value="ECO:0007669"/>
    <property type="project" value="UniProtKB-UniRule"/>
</dbReference>
<dbReference type="AlphaFoldDB" id="A0A1U7NN30"/>
<comment type="caution">
    <text evidence="9">The sequence shown here is derived from an EMBL/GenBank/DDBJ whole genome shotgun (WGS) entry which is preliminary data.</text>
</comment>
<feature type="transmembrane region" description="Helical" evidence="8">
    <location>
        <begin position="36"/>
        <end position="63"/>
    </location>
</feature>
<dbReference type="Pfam" id="PF00584">
    <property type="entry name" value="SecE"/>
    <property type="match status" value="1"/>
</dbReference>
<keyword evidence="8" id="KW-1003">Cell membrane</keyword>
<comment type="function">
    <text evidence="8">Essential subunit of the Sec protein translocation channel SecYEG. Clamps together the 2 halves of SecY. May contact the channel plug during translocation.</text>
</comment>
<dbReference type="InterPro" id="IPR038379">
    <property type="entry name" value="SecE_sf"/>
</dbReference>
<dbReference type="GO" id="GO:0005886">
    <property type="term" value="C:plasma membrane"/>
    <property type="evidence" value="ECO:0007669"/>
    <property type="project" value="UniProtKB-SubCell"/>
</dbReference>
<evidence type="ECO:0000256" key="1">
    <source>
        <dbReference type="ARBA" id="ARBA00004370"/>
    </source>
</evidence>
<evidence type="ECO:0000256" key="2">
    <source>
        <dbReference type="ARBA" id="ARBA00022448"/>
    </source>
</evidence>
<dbReference type="InterPro" id="IPR005807">
    <property type="entry name" value="SecE_bac"/>
</dbReference>
<dbReference type="HAMAP" id="MF_00422">
    <property type="entry name" value="SecE"/>
    <property type="match status" value="1"/>
</dbReference>
<evidence type="ECO:0000256" key="5">
    <source>
        <dbReference type="ARBA" id="ARBA00022989"/>
    </source>
</evidence>
<comment type="subunit">
    <text evidence="8">Component of the Sec protein translocase complex. Heterotrimer consisting of SecY, SecE and SecG subunits. The heterotrimers can form oligomers, although 1 heterotrimer is thought to be able to translocate proteins. Interacts with the ribosome. Interacts with SecDF, and other proteins may be involved. Interacts with SecA.</text>
</comment>
<dbReference type="Proteomes" id="UP000186705">
    <property type="component" value="Unassembled WGS sequence"/>
</dbReference>
<keyword evidence="6 8" id="KW-0811">Translocation</keyword>
<name>A0A1U7NN30_9FIRM</name>
<keyword evidence="3 8" id="KW-0812">Transmembrane</keyword>
<proteinExistence type="inferred from homology"/>
<organism evidence="9 10">
    <name type="scientific">Dubosiella newyorkensis</name>
    <dbReference type="NCBI Taxonomy" id="1862672"/>
    <lineage>
        <taxon>Bacteria</taxon>
        <taxon>Bacillati</taxon>
        <taxon>Bacillota</taxon>
        <taxon>Erysipelotrichia</taxon>
        <taxon>Erysipelotrichales</taxon>
        <taxon>Erysipelotrichaceae</taxon>
        <taxon>Dubosiella</taxon>
    </lineage>
</organism>
<evidence type="ECO:0000313" key="9">
    <source>
        <dbReference type="EMBL" id="OLU46709.1"/>
    </source>
</evidence>
<dbReference type="EMBL" id="MPKA01000060">
    <property type="protein sequence ID" value="OLU46709.1"/>
    <property type="molecule type" value="Genomic_DNA"/>
</dbReference>
<comment type="similarity">
    <text evidence="8">Belongs to the SecE/SEC61-gamma family.</text>
</comment>
<evidence type="ECO:0000313" key="10">
    <source>
        <dbReference type="Proteomes" id="UP000186705"/>
    </source>
</evidence>
<dbReference type="GO" id="GO:0009306">
    <property type="term" value="P:protein secretion"/>
    <property type="evidence" value="ECO:0007669"/>
    <property type="project" value="UniProtKB-UniRule"/>
</dbReference>
<keyword evidence="5 8" id="KW-1133">Transmembrane helix</keyword>
<dbReference type="RefSeq" id="WP_076341189.1">
    <property type="nucleotide sequence ID" value="NZ_CAJTMI010000009.1"/>
</dbReference>